<dbReference type="RefSeq" id="WP_232571748.1">
    <property type="nucleotide sequence ID" value="NZ_CP089466.1"/>
</dbReference>
<dbReference type="InterPro" id="IPR036869">
    <property type="entry name" value="J_dom_sf"/>
</dbReference>
<keyword evidence="2" id="KW-0812">Transmembrane</keyword>
<dbReference type="AlphaFoldDB" id="A0ABD5NDA1"/>
<dbReference type="PRINTS" id="PR00625">
    <property type="entry name" value="JDOMAIN"/>
</dbReference>
<dbReference type="Gene3D" id="1.10.287.110">
    <property type="entry name" value="DnaJ domain"/>
    <property type="match status" value="1"/>
</dbReference>
<dbReference type="EMBL" id="JBHRWN010000002">
    <property type="protein sequence ID" value="MFC3477119.1"/>
    <property type="molecule type" value="Genomic_DNA"/>
</dbReference>
<dbReference type="Proteomes" id="UP001595660">
    <property type="component" value="Unassembled WGS sequence"/>
</dbReference>
<accession>A0ABD5NDA1</accession>
<evidence type="ECO:0000259" key="3">
    <source>
        <dbReference type="PROSITE" id="PS50076"/>
    </source>
</evidence>
<dbReference type="InterPro" id="IPR052763">
    <property type="entry name" value="DnaJ_C4"/>
</dbReference>
<keyword evidence="2" id="KW-1133">Transmembrane helix</keyword>
<evidence type="ECO:0000313" key="5">
    <source>
        <dbReference type="Proteomes" id="UP001595660"/>
    </source>
</evidence>
<feature type="transmembrane region" description="Helical" evidence="2">
    <location>
        <begin position="7"/>
        <end position="30"/>
    </location>
</feature>
<feature type="compositionally biased region" description="Basic and acidic residues" evidence="1">
    <location>
        <begin position="95"/>
        <end position="108"/>
    </location>
</feature>
<feature type="compositionally biased region" description="Low complexity" evidence="1">
    <location>
        <begin position="80"/>
        <end position="91"/>
    </location>
</feature>
<feature type="region of interest" description="Disordered" evidence="1">
    <location>
        <begin position="67"/>
        <end position="181"/>
    </location>
</feature>
<proteinExistence type="predicted"/>
<comment type="caution">
    <text evidence="4">The sequence shown here is derived from an EMBL/GenBank/DDBJ whole genome shotgun (WGS) entry which is preliminary data.</text>
</comment>
<feature type="compositionally biased region" description="Basic and acidic residues" evidence="1">
    <location>
        <begin position="67"/>
        <end position="79"/>
    </location>
</feature>
<evidence type="ECO:0000256" key="1">
    <source>
        <dbReference type="SAM" id="MobiDB-lite"/>
    </source>
</evidence>
<dbReference type="GeneID" id="69116958"/>
<feature type="compositionally biased region" description="Basic and acidic residues" evidence="1">
    <location>
        <begin position="122"/>
        <end position="132"/>
    </location>
</feature>
<evidence type="ECO:0000313" key="4">
    <source>
        <dbReference type="EMBL" id="MFC3477119.1"/>
    </source>
</evidence>
<reference evidence="4 5" key="1">
    <citation type="journal article" date="2019" name="Int. J. Syst. Evol. Microbiol.">
        <title>The Global Catalogue of Microorganisms (GCM) 10K type strain sequencing project: providing services to taxonomists for standard genome sequencing and annotation.</title>
        <authorList>
            <consortium name="The Broad Institute Genomics Platform"/>
            <consortium name="The Broad Institute Genome Sequencing Center for Infectious Disease"/>
            <person name="Wu L."/>
            <person name="Ma J."/>
        </authorList>
    </citation>
    <scope>NUCLEOTIDE SEQUENCE [LARGE SCALE GENOMIC DNA]</scope>
    <source>
        <strain evidence="4 5">CGMCC 1.12562</strain>
    </source>
</reference>
<dbReference type="PANTHER" id="PTHR44825:SF1">
    <property type="entry name" value="DNAJ HOMOLOG SUBFAMILY C MEMBER 4"/>
    <property type="match status" value="1"/>
</dbReference>
<dbReference type="Pfam" id="PF00226">
    <property type="entry name" value="DnaJ"/>
    <property type="match status" value="1"/>
</dbReference>
<organism evidence="4 5">
    <name type="scientific">Halobacterium litoreum</name>
    <dbReference type="NCBI Taxonomy" id="2039234"/>
    <lineage>
        <taxon>Archaea</taxon>
        <taxon>Methanobacteriati</taxon>
        <taxon>Methanobacteriota</taxon>
        <taxon>Stenosarchaea group</taxon>
        <taxon>Halobacteria</taxon>
        <taxon>Halobacteriales</taxon>
        <taxon>Halobacteriaceae</taxon>
        <taxon>Halobacterium</taxon>
    </lineage>
</organism>
<dbReference type="SMART" id="SM00271">
    <property type="entry name" value="DnaJ"/>
    <property type="match status" value="1"/>
</dbReference>
<feature type="compositionally biased region" description="Basic and acidic residues" evidence="1">
    <location>
        <begin position="172"/>
        <end position="181"/>
    </location>
</feature>
<protein>
    <submittedName>
        <fullName evidence="4">J domain-containing protein</fullName>
    </submittedName>
</protein>
<feature type="compositionally biased region" description="Basic and acidic residues" evidence="1">
    <location>
        <begin position="143"/>
        <end position="163"/>
    </location>
</feature>
<gene>
    <name evidence="4" type="ORF">ACFOKC_05215</name>
</gene>
<dbReference type="PROSITE" id="PS50076">
    <property type="entry name" value="DNAJ_2"/>
    <property type="match status" value="1"/>
</dbReference>
<keyword evidence="2" id="KW-0472">Membrane</keyword>
<feature type="domain" description="J" evidence="3">
    <location>
        <begin position="129"/>
        <end position="181"/>
    </location>
</feature>
<name>A0ABD5NDA1_9EURY</name>
<dbReference type="InterPro" id="IPR001623">
    <property type="entry name" value="DnaJ_domain"/>
</dbReference>
<feature type="transmembrane region" description="Helical" evidence="2">
    <location>
        <begin position="36"/>
        <end position="56"/>
    </location>
</feature>
<sequence>MEPDSTIVWGLTAVFGAVSVVFGVLGVVYSPVALGIAVPFGLAAGIFYYHASGGAFERGYRRRRVSREQFEREQRRRAADGGAASRGPRGGQSRRARESRRDAGERRGGGRRRDRTQADGAAADRPRREDYRVLGVEPDASAEEVKAAYREKARDLHPDRGGDSEQFSRVNEAYERLKREA</sequence>
<dbReference type="SUPFAM" id="SSF46565">
    <property type="entry name" value="Chaperone J-domain"/>
    <property type="match status" value="1"/>
</dbReference>
<evidence type="ECO:0000256" key="2">
    <source>
        <dbReference type="SAM" id="Phobius"/>
    </source>
</evidence>
<dbReference type="PANTHER" id="PTHR44825">
    <property type="match status" value="1"/>
</dbReference>
<dbReference type="CDD" id="cd06257">
    <property type="entry name" value="DnaJ"/>
    <property type="match status" value="1"/>
</dbReference>
<keyword evidence="5" id="KW-1185">Reference proteome</keyword>